<sequence>MSLLWEQNEITYSETYCHNEPRNNSHRPAKPKPKPVNNQKKSAKKRDANLEKIELFACKLCDKKYTSKAGYSRHYANAHESGKDVKVIKKKPATSNVASRALSAWSPITRFRCNHCGKELSSKASLDRHMTSHNRTPKPKARETKKINCTTTNINMINTANYNGFPTPNNFFSAASSSFWN</sequence>
<protein>
    <submittedName>
        <fullName evidence="1">Uncharacterized protein</fullName>
    </submittedName>
</protein>
<keyword evidence="2" id="KW-1185">Reference proteome</keyword>
<dbReference type="Proteomes" id="UP001064048">
    <property type="component" value="Chromosome 30"/>
</dbReference>
<organism evidence="1 2">
    <name type="scientific">Choristoneura fumiferana</name>
    <name type="common">Spruce budworm moth</name>
    <name type="synonym">Archips fumiferana</name>
    <dbReference type="NCBI Taxonomy" id="7141"/>
    <lineage>
        <taxon>Eukaryota</taxon>
        <taxon>Metazoa</taxon>
        <taxon>Ecdysozoa</taxon>
        <taxon>Arthropoda</taxon>
        <taxon>Hexapoda</taxon>
        <taxon>Insecta</taxon>
        <taxon>Pterygota</taxon>
        <taxon>Neoptera</taxon>
        <taxon>Endopterygota</taxon>
        <taxon>Lepidoptera</taxon>
        <taxon>Glossata</taxon>
        <taxon>Ditrysia</taxon>
        <taxon>Tortricoidea</taxon>
        <taxon>Tortricidae</taxon>
        <taxon>Tortricinae</taxon>
        <taxon>Choristoneura</taxon>
    </lineage>
</organism>
<evidence type="ECO:0000313" key="1">
    <source>
        <dbReference type="EMBL" id="KAI8431499.1"/>
    </source>
</evidence>
<accession>A0ACC0K568</accession>
<reference evidence="1 2" key="1">
    <citation type="journal article" date="2022" name="Genome Biol. Evol.">
        <title>The Spruce Budworm Genome: Reconstructing the Evolutionary History of Antifreeze Proteins.</title>
        <authorList>
            <person name="Beliveau C."/>
            <person name="Gagne P."/>
            <person name="Picq S."/>
            <person name="Vernygora O."/>
            <person name="Keeling C.I."/>
            <person name="Pinkney K."/>
            <person name="Doucet D."/>
            <person name="Wen F."/>
            <person name="Johnston J.S."/>
            <person name="Maaroufi H."/>
            <person name="Boyle B."/>
            <person name="Laroche J."/>
            <person name="Dewar K."/>
            <person name="Juretic N."/>
            <person name="Blackburn G."/>
            <person name="Nisole A."/>
            <person name="Brunet B."/>
            <person name="Brandao M."/>
            <person name="Lumley L."/>
            <person name="Duan J."/>
            <person name="Quan G."/>
            <person name="Lucarotti C.J."/>
            <person name="Roe A.D."/>
            <person name="Sperling F.A.H."/>
            <person name="Levesque R.C."/>
            <person name="Cusson M."/>
        </authorList>
    </citation>
    <scope>NUCLEOTIDE SEQUENCE [LARGE SCALE GENOMIC DNA]</scope>
    <source>
        <strain evidence="1">Glfc:IPQL:Cfum</strain>
    </source>
</reference>
<name>A0ACC0K568_CHOFU</name>
<gene>
    <name evidence="1" type="ORF">MSG28_016001</name>
</gene>
<evidence type="ECO:0000313" key="2">
    <source>
        <dbReference type="Proteomes" id="UP001064048"/>
    </source>
</evidence>
<comment type="caution">
    <text evidence="1">The sequence shown here is derived from an EMBL/GenBank/DDBJ whole genome shotgun (WGS) entry which is preliminary data.</text>
</comment>
<dbReference type="EMBL" id="CM046130">
    <property type="protein sequence ID" value="KAI8431499.1"/>
    <property type="molecule type" value="Genomic_DNA"/>
</dbReference>
<proteinExistence type="predicted"/>